<dbReference type="PANTHER" id="PTHR48081:SF8">
    <property type="entry name" value="ALPHA_BETA HYDROLASE FOLD-3 DOMAIN-CONTAINING PROTEIN-RELATED"/>
    <property type="match status" value="1"/>
</dbReference>
<protein>
    <recommendedName>
        <fullName evidence="2">Alpha/beta hydrolase fold-3 domain-containing protein</fullName>
    </recommendedName>
</protein>
<dbReference type="PANTHER" id="PTHR48081">
    <property type="entry name" value="AB HYDROLASE SUPERFAMILY PROTEIN C4A8.06C"/>
    <property type="match status" value="1"/>
</dbReference>
<comment type="caution">
    <text evidence="3">The sequence shown here is derived from an EMBL/GenBank/DDBJ whole genome shotgun (WGS) entry which is preliminary data.</text>
</comment>
<dbReference type="EMBL" id="MDYL01000055">
    <property type="protein sequence ID" value="OQD66280.1"/>
    <property type="molecule type" value="Genomic_DNA"/>
</dbReference>
<dbReference type="SUPFAM" id="SSF53474">
    <property type="entry name" value="alpha/beta-Hydrolases"/>
    <property type="match status" value="1"/>
</dbReference>
<dbReference type="GO" id="GO:0017000">
    <property type="term" value="P:antibiotic biosynthetic process"/>
    <property type="evidence" value="ECO:0007669"/>
    <property type="project" value="UniProtKB-ARBA"/>
</dbReference>
<evidence type="ECO:0000259" key="2">
    <source>
        <dbReference type="Pfam" id="PF07859"/>
    </source>
</evidence>
<evidence type="ECO:0000313" key="3">
    <source>
        <dbReference type="EMBL" id="OQD66280.1"/>
    </source>
</evidence>
<keyword evidence="1" id="KW-0378">Hydrolase</keyword>
<organism evidence="3 4">
    <name type="scientific">Penicillium decumbens</name>
    <dbReference type="NCBI Taxonomy" id="69771"/>
    <lineage>
        <taxon>Eukaryota</taxon>
        <taxon>Fungi</taxon>
        <taxon>Dikarya</taxon>
        <taxon>Ascomycota</taxon>
        <taxon>Pezizomycotina</taxon>
        <taxon>Eurotiomycetes</taxon>
        <taxon>Eurotiomycetidae</taxon>
        <taxon>Eurotiales</taxon>
        <taxon>Aspergillaceae</taxon>
        <taxon>Penicillium</taxon>
    </lineage>
</organism>
<dbReference type="GO" id="GO:0016787">
    <property type="term" value="F:hydrolase activity"/>
    <property type="evidence" value="ECO:0007669"/>
    <property type="project" value="UniProtKB-KW"/>
</dbReference>
<proteinExistence type="predicted"/>
<reference evidence="4" key="1">
    <citation type="journal article" date="2017" name="Nat. Microbiol.">
        <title>Global analysis of biosynthetic gene clusters reveals vast potential of secondary metabolite production in Penicillium species.</title>
        <authorList>
            <person name="Nielsen J.C."/>
            <person name="Grijseels S."/>
            <person name="Prigent S."/>
            <person name="Ji B."/>
            <person name="Dainat J."/>
            <person name="Nielsen K.F."/>
            <person name="Frisvad J.C."/>
            <person name="Workman M."/>
            <person name="Nielsen J."/>
        </authorList>
    </citation>
    <scope>NUCLEOTIDE SEQUENCE [LARGE SCALE GENOMIC DNA]</scope>
    <source>
        <strain evidence="4">IBT 11843</strain>
    </source>
</reference>
<name>A0A1V6NNR0_PENDC</name>
<dbReference type="GO" id="GO:0072330">
    <property type="term" value="P:monocarboxylic acid biosynthetic process"/>
    <property type="evidence" value="ECO:0007669"/>
    <property type="project" value="UniProtKB-ARBA"/>
</dbReference>
<dbReference type="STRING" id="69771.A0A1V6NNR0"/>
<accession>A0A1V6NNR0</accession>
<dbReference type="OMA" id="HCFWIVP"/>
<evidence type="ECO:0000313" key="4">
    <source>
        <dbReference type="Proteomes" id="UP000191522"/>
    </source>
</evidence>
<gene>
    <name evidence="3" type="ORF">PENDEC_c055G04391</name>
</gene>
<dbReference type="Gene3D" id="3.40.50.1820">
    <property type="entry name" value="alpha/beta hydrolase"/>
    <property type="match status" value="1"/>
</dbReference>
<dbReference type="InterPro" id="IPR050300">
    <property type="entry name" value="GDXG_lipolytic_enzyme"/>
</dbReference>
<feature type="domain" description="Alpha/beta hydrolase fold-3" evidence="2">
    <location>
        <begin position="81"/>
        <end position="297"/>
    </location>
</feature>
<evidence type="ECO:0000256" key="1">
    <source>
        <dbReference type="ARBA" id="ARBA00022801"/>
    </source>
</evidence>
<dbReference type="Proteomes" id="UP000191522">
    <property type="component" value="Unassembled WGS sequence"/>
</dbReference>
<keyword evidence="4" id="KW-1185">Reference proteome</keyword>
<sequence>MANRYAESWLQLEAATGGRVALQGGVSDIRAQFAGLFAALSPGYPPPSDAVEVANGNAQGLEYRIYTPQSGKAAGRLPLGVFMHGGGFILGDLDGEDFLCREFAEKAGTILISVDYRLAPEHEHPAQLKDTMTIIEWAYANASSLGADVNRLFTIGTSAGATLALLSARNIASGRSKLPTTALSGVVAISPITVHPDNIPVKFQAAHNSYNEFGEGAPVLTRAVMLQFLQHVRATPGDASSFILLDDTVWGNFPPVYVSTAQCDPLRDDGKVLAAVLKDAGVSVHEDLYEGMPHCFWFFNTLPEWSAFSQNTVSAIQWIQSR</sequence>
<dbReference type="InterPro" id="IPR013094">
    <property type="entry name" value="AB_hydrolase_3"/>
</dbReference>
<dbReference type="AlphaFoldDB" id="A0A1V6NNR0"/>
<dbReference type="InterPro" id="IPR029058">
    <property type="entry name" value="AB_hydrolase_fold"/>
</dbReference>
<dbReference type="Pfam" id="PF07859">
    <property type="entry name" value="Abhydrolase_3"/>
    <property type="match status" value="1"/>
</dbReference>
<dbReference type="OrthoDB" id="408631at2759"/>